<keyword evidence="2" id="KW-1185">Reference proteome</keyword>
<comment type="caution">
    <text evidence="1">The sequence shown here is derived from an EMBL/GenBank/DDBJ whole genome shotgun (WGS) entry which is preliminary data.</text>
</comment>
<evidence type="ECO:0000313" key="2">
    <source>
        <dbReference type="Proteomes" id="UP000807025"/>
    </source>
</evidence>
<protein>
    <submittedName>
        <fullName evidence="1">Uncharacterized protein</fullName>
    </submittedName>
</protein>
<reference evidence="1" key="1">
    <citation type="submission" date="2020-11" db="EMBL/GenBank/DDBJ databases">
        <authorList>
            <consortium name="DOE Joint Genome Institute"/>
            <person name="Ahrendt S."/>
            <person name="Riley R."/>
            <person name="Andreopoulos W."/>
            <person name="Labutti K."/>
            <person name="Pangilinan J."/>
            <person name="Ruiz-Duenas F.J."/>
            <person name="Barrasa J.M."/>
            <person name="Sanchez-Garcia M."/>
            <person name="Camarero S."/>
            <person name="Miyauchi S."/>
            <person name="Serrano A."/>
            <person name="Linde D."/>
            <person name="Babiker R."/>
            <person name="Drula E."/>
            <person name="Ayuso-Fernandez I."/>
            <person name="Pacheco R."/>
            <person name="Padilla G."/>
            <person name="Ferreira P."/>
            <person name="Barriuso J."/>
            <person name="Kellner H."/>
            <person name="Castanera R."/>
            <person name="Alfaro M."/>
            <person name="Ramirez L."/>
            <person name="Pisabarro A.G."/>
            <person name="Kuo A."/>
            <person name="Tritt A."/>
            <person name="Lipzen A."/>
            <person name="He G."/>
            <person name="Yan M."/>
            <person name="Ng V."/>
            <person name="Cullen D."/>
            <person name="Martin F."/>
            <person name="Rosso M.-N."/>
            <person name="Henrissat B."/>
            <person name="Hibbett D."/>
            <person name="Martinez A.T."/>
            <person name="Grigoriev I.V."/>
        </authorList>
    </citation>
    <scope>NUCLEOTIDE SEQUENCE</scope>
    <source>
        <strain evidence="1">ATCC 90797</strain>
    </source>
</reference>
<proteinExistence type="predicted"/>
<dbReference type="AlphaFoldDB" id="A0A9P6A225"/>
<sequence>MREPQAKLHSVFKPRSEGSDNLRVERAFDSIKTIRCNVAKKKEEISTKEREVLASPGNHVPFPTHDKDASQPFSMARVRVHGDMLLCGDVCPFLCHWCLEARACGRGIRRWPPLSRFSEWTIKDLPTAPMGRTLPTSTRSFKTYHEWFEVDIPLHLACHWSTAASLISVSNHCCCCRCIAGNMR</sequence>
<gene>
    <name evidence="1" type="ORF">BDN71DRAFT_534160</name>
</gene>
<dbReference type="EMBL" id="MU154541">
    <property type="protein sequence ID" value="KAF9497831.1"/>
    <property type="molecule type" value="Genomic_DNA"/>
</dbReference>
<dbReference type="Proteomes" id="UP000807025">
    <property type="component" value="Unassembled WGS sequence"/>
</dbReference>
<organism evidence="1 2">
    <name type="scientific">Pleurotus eryngii</name>
    <name type="common">Boletus of the steppes</name>
    <dbReference type="NCBI Taxonomy" id="5323"/>
    <lineage>
        <taxon>Eukaryota</taxon>
        <taxon>Fungi</taxon>
        <taxon>Dikarya</taxon>
        <taxon>Basidiomycota</taxon>
        <taxon>Agaricomycotina</taxon>
        <taxon>Agaricomycetes</taxon>
        <taxon>Agaricomycetidae</taxon>
        <taxon>Agaricales</taxon>
        <taxon>Pleurotineae</taxon>
        <taxon>Pleurotaceae</taxon>
        <taxon>Pleurotus</taxon>
    </lineage>
</organism>
<evidence type="ECO:0000313" key="1">
    <source>
        <dbReference type="EMBL" id="KAF9497831.1"/>
    </source>
</evidence>
<accession>A0A9P6A225</accession>
<name>A0A9P6A225_PLEER</name>